<keyword evidence="1" id="KW-1133">Transmembrane helix</keyword>
<comment type="caution">
    <text evidence="2">The sequence shown here is derived from an EMBL/GenBank/DDBJ whole genome shotgun (WGS) entry which is preliminary data.</text>
</comment>
<feature type="transmembrane region" description="Helical" evidence="1">
    <location>
        <begin position="487"/>
        <end position="508"/>
    </location>
</feature>
<dbReference type="EMBL" id="QZKU01000145">
    <property type="protein sequence ID" value="RJP13994.1"/>
    <property type="molecule type" value="Genomic_DNA"/>
</dbReference>
<feature type="transmembrane region" description="Helical" evidence="1">
    <location>
        <begin position="112"/>
        <end position="136"/>
    </location>
</feature>
<gene>
    <name evidence="2" type="ORF">C4520_21825</name>
</gene>
<evidence type="ECO:0000256" key="1">
    <source>
        <dbReference type="SAM" id="Phobius"/>
    </source>
</evidence>
<keyword evidence="1" id="KW-0472">Membrane</keyword>
<feature type="transmembrane region" description="Helical" evidence="1">
    <location>
        <begin position="253"/>
        <end position="278"/>
    </location>
</feature>
<reference evidence="2 3" key="1">
    <citation type="journal article" date="2017" name="ISME J.">
        <title>Energy and carbon metabolisms in a deep terrestrial subsurface fluid microbial community.</title>
        <authorList>
            <person name="Momper L."/>
            <person name="Jungbluth S.P."/>
            <person name="Lee M.D."/>
            <person name="Amend J.P."/>
        </authorList>
    </citation>
    <scope>NUCLEOTIDE SEQUENCE [LARGE SCALE GENOMIC DNA]</scope>
    <source>
        <strain evidence="2">SURF_5</strain>
    </source>
</reference>
<feature type="transmembrane region" description="Helical" evidence="1">
    <location>
        <begin position="69"/>
        <end position="92"/>
    </location>
</feature>
<keyword evidence="1" id="KW-0812">Transmembrane</keyword>
<feature type="transmembrane region" description="Helical" evidence="1">
    <location>
        <begin position="185"/>
        <end position="205"/>
    </location>
</feature>
<feature type="transmembrane region" description="Helical" evidence="1">
    <location>
        <begin position="440"/>
        <end position="466"/>
    </location>
</feature>
<dbReference type="AlphaFoldDB" id="A0A3A4NG81"/>
<evidence type="ECO:0000313" key="2">
    <source>
        <dbReference type="EMBL" id="RJP13994.1"/>
    </source>
</evidence>
<name>A0A3A4NG81_ABYX5</name>
<feature type="transmembrane region" description="Helical" evidence="1">
    <location>
        <begin position="331"/>
        <end position="351"/>
    </location>
</feature>
<feature type="transmembrane region" description="Helical" evidence="1">
    <location>
        <begin position="412"/>
        <end position="434"/>
    </location>
</feature>
<feature type="transmembrane region" description="Helical" evidence="1">
    <location>
        <begin position="363"/>
        <end position="384"/>
    </location>
</feature>
<evidence type="ECO:0000313" key="3">
    <source>
        <dbReference type="Proteomes" id="UP000265882"/>
    </source>
</evidence>
<accession>A0A3A4NG81</accession>
<feature type="transmembrane region" description="Helical" evidence="1">
    <location>
        <begin position="30"/>
        <end position="49"/>
    </location>
</feature>
<feature type="transmembrane region" description="Helical" evidence="1">
    <location>
        <begin position="156"/>
        <end position="178"/>
    </location>
</feature>
<protein>
    <submittedName>
        <fullName evidence="2">Uncharacterized protein</fullName>
    </submittedName>
</protein>
<dbReference type="InterPro" id="IPR031599">
    <property type="entry name" value="ABC_tran_2"/>
</dbReference>
<dbReference type="Proteomes" id="UP000265882">
    <property type="component" value="Unassembled WGS sequence"/>
</dbReference>
<organism evidence="2 3">
    <name type="scientific">Abyssobacteria bacterium (strain SURF_5)</name>
    <dbReference type="NCBI Taxonomy" id="2093360"/>
    <lineage>
        <taxon>Bacteria</taxon>
        <taxon>Pseudomonadati</taxon>
        <taxon>Candidatus Hydrogenedentota</taxon>
        <taxon>Candidatus Abyssobacteria</taxon>
    </lineage>
</organism>
<dbReference type="Pfam" id="PF16949">
    <property type="entry name" value="ABC_tran_2"/>
    <property type="match status" value="1"/>
</dbReference>
<proteinExistence type="predicted"/>
<sequence length="560" mass="62845">MNFFIVYLAAKARLARNVIRSLRNESKLKLVVVSTWMFIFLTVGCWLFYKGFDFLFNFPVGDLLAVRVLALFFLTLFAMLVFSNILVAFSTLYRSSETEFLFSLPMDSQEVFLCRFAEALAYSSWAFIFLGMPLMISYGVVFRVKWYFYPALPLFFLPFVLIAGLLGALVIMGLVRVFPRMNFKLIIAVIALLGIGFLVFLYRSFAVSNLSQLDALDKILSALRTTQSPFFPSHWLNEGVLAAGAGNLREASFYFGLLLSNALMLLVISLWLAGLGYYGGWAGLRGFSLKRYYPAGRGILNRLERLLPLNSPIRALAMKDLRMFWRDPSQWTQFIVFFGLLIVYVGNLHNYEKFLAPEWQTRIAFLNLAAGALVLSVLTTRFVFPLFSLEGKRFWIVGLAPIKRSRLLLQKFFLSIAMTLVFTEALMVVSSMALNLSAVAVVVCCATMFLMNFAMAGLAVGLGAMYPNFREDNPARIVSGLGGTLNFILSMIYVAVVVLLEGIVFWQYTVRGGGGGLLAYLHMDFHEAILLAFGLVAVISIIAAGLPMYLGIRNVNRLEF</sequence>
<feature type="transmembrane region" description="Helical" evidence="1">
    <location>
        <begin position="528"/>
        <end position="550"/>
    </location>
</feature>